<dbReference type="AlphaFoldDB" id="A0AAV9AJX8"/>
<dbReference type="CDD" id="cd16664">
    <property type="entry name" value="RING-Ubox_PUB"/>
    <property type="match status" value="1"/>
</dbReference>
<sequence length="621" mass="66200">MSDRNANNSSTIQSLIDISLDISSLSIPPKSLHRRHISSIIRKSNLLSLAFQDLLLHHSLTPSFEKTYLVLRSFKSLLDDLQCASKIRSLMRLGSVSDAFHSLNLELLSQLESLPLADLGLSEDARDLLHLVIDQCRRSDASVDPTSEALREEVLTAFNGDVSDLAATFGRLGLDDSKSCDEEIRLLEDEIRDRVTGKSTAMMISLVGLVRFAQCVLFGSSPDPTDSDPPSDFLCPITLELMRDPVVVASGQTYDRASITRWIASGRATCPKTGQALTHLRLVPNRVLKGLISKWCRESGIPFEGTQTDVNVNGVGDDKLTASYLVEKLAESKVDDSAGRRVHELRLLSKTGSASTRTWIAESGAIPLIVPFLESDDPDVQIDAVTAILNLSIVNSNKSAIMETDGAFDAVVGVLSSGATWRARENAAATVCSLSSSRAHRRSIGGNPRVVAGLVDLLKEGPASSKKDALGAMVRLARNRENAAALVAGGLVGAAVAAVADAAEEAVMVIEAVAGRGGCAAEVVAEEGAVGVLVSVMRDGSEAARESSAAALVAVCKEGELAAVVEMMRKAGAERVVYELMETGTPRARRKAAALRSICRRWGGGTDRTVGFGSSTVELRR</sequence>
<dbReference type="Pfam" id="PF25598">
    <property type="entry name" value="ARM_PUB"/>
    <property type="match status" value="1"/>
</dbReference>
<evidence type="ECO:0000256" key="3">
    <source>
        <dbReference type="ARBA" id="ARBA00012483"/>
    </source>
</evidence>
<dbReference type="SUPFAM" id="SSF57850">
    <property type="entry name" value="RING/U-box"/>
    <property type="match status" value="1"/>
</dbReference>
<dbReference type="PANTHER" id="PTHR23315">
    <property type="entry name" value="U BOX DOMAIN-CONTAINING"/>
    <property type="match status" value="1"/>
</dbReference>
<comment type="caution">
    <text evidence="8">The sequence shown here is derived from an EMBL/GenBank/DDBJ whole genome shotgun (WGS) entry which is preliminary data.</text>
</comment>
<dbReference type="GO" id="GO:0061630">
    <property type="term" value="F:ubiquitin protein ligase activity"/>
    <property type="evidence" value="ECO:0007669"/>
    <property type="project" value="UniProtKB-EC"/>
</dbReference>
<dbReference type="Proteomes" id="UP001179952">
    <property type="component" value="Unassembled WGS sequence"/>
</dbReference>
<dbReference type="SUPFAM" id="SSF48371">
    <property type="entry name" value="ARM repeat"/>
    <property type="match status" value="1"/>
</dbReference>
<evidence type="ECO:0000313" key="9">
    <source>
        <dbReference type="Proteomes" id="UP001179952"/>
    </source>
</evidence>
<dbReference type="InterPro" id="IPR000225">
    <property type="entry name" value="Armadillo"/>
</dbReference>
<dbReference type="SMART" id="SM00504">
    <property type="entry name" value="Ubox"/>
    <property type="match status" value="1"/>
</dbReference>
<evidence type="ECO:0000259" key="7">
    <source>
        <dbReference type="PROSITE" id="PS51698"/>
    </source>
</evidence>
<dbReference type="InterPro" id="IPR011989">
    <property type="entry name" value="ARM-like"/>
</dbReference>
<dbReference type="InterPro" id="IPR003613">
    <property type="entry name" value="Ubox_domain"/>
</dbReference>
<dbReference type="EMBL" id="JAUJYN010000008">
    <property type="protein sequence ID" value="KAK1264675.1"/>
    <property type="molecule type" value="Genomic_DNA"/>
</dbReference>
<dbReference type="Pfam" id="PF04564">
    <property type="entry name" value="U-box"/>
    <property type="match status" value="1"/>
</dbReference>
<proteinExistence type="predicted"/>
<keyword evidence="9" id="KW-1185">Reference proteome</keyword>
<evidence type="ECO:0000256" key="2">
    <source>
        <dbReference type="ARBA" id="ARBA00004906"/>
    </source>
</evidence>
<keyword evidence="5" id="KW-0833">Ubl conjugation pathway</keyword>
<dbReference type="FunFam" id="3.30.40.10:FF:000442">
    <property type="entry name" value="RING-type E3 ubiquitin transferase"/>
    <property type="match status" value="1"/>
</dbReference>
<gene>
    <name evidence="8" type="ORF">QJS04_geneDACA017041</name>
</gene>
<dbReference type="EC" id="2.3.2.27" evidence="3"/>
<dbReference type="GO" id="GO:0016567">
    <property type="term" value="P:protein ubiquitination"/>
    <property type="evidence" value="ECO:0007669"/>
    <property type="project" value="InterPro"/>
</dbReference>
<comment type="catalytic activity">
    <reaction evidence="1">
        <text>S-ubiquitinyl-[E2 ubiquitin-conjugating enzyme]-L-cysteine + [acceptor protein]-L-lysine = [E2 ubiquitin-conjugating enzyme]-L-cysteine + N(6)-ubiquitinyl-[acceptor protein]-L-lysine.</text>
        <dbReference type="EC" id="2.3.2.27"/>
    </reaction>
</comment>
<dbReference type="PROSITE" id="PS51698">
    <property type="entry name" value="U_BOX"/>
    <property type="match status" value="1"/>
</dbReference>
<dbReference type="Gene3D" id="3.30.40.10">
    <property type="entry name" value="Zinc/RING finger domain, C3HC4 (zinc finger)"/>
    <property type="match status" value="1"/>
</dbReference>
<reference evidence="8" key="2">
    <citation type="submission" date="2023-06" db="EMBL/GenBank/DDBJ databases">
        <authorList>
            <person name="Ma L."/>
            <person name="Liu K.-W."/>
            <person name="Li Z."/>
            <person name="Hsiao Y.-Y."/>
            <person name="Qi Y."/>
            <person name="Fu T."/>
            <person name="Tang G."/>
            <person name="Zhang D."/>
            <person name="Sun W.-H."/>
            <person name="Liu D.-K."/>
            <person name="Li Y."/>
            <person name="Chen G.-Z."/>
            <person name="Liu X.-D."/>
            <person name="Liao X.-Y."/>
            <person name="Jiang Y.-T."/>
            <person name="Yu X."/>
            <person name="Hao Y."/>
            <person name="Huang J."/>
            <person name="Zhao X.-W."/>
            <person name="Ke S."/>
            <person name="Chen Y.-Y."/>
            <person name="Wu W.-L."/>
            <person name="Hsu J.-L."/>
            <person name="Lin Y.-F."/>
            <person name="Huang M.-D."/>
            <person name="Li C.-Y."/>
            <person name="Huang L."/>
            <person name="Wang Z.-W."/>
            <person name="Zhao X."/>
            <person name="Zhong W.-Y."/>
            <person name="Peng D.-H."/>
            <person name="Ahmad S."/>
            <person name="Lan S."/>
            <person name="Zhang J.-S."/>
            <person name="Tsai W.-C."/>
            <person name="Van De Peer Y."/>
            <person name="Liu Z.-J."/>
        </authorList>
    </citation>
    <scope>NUCLEOTIDE SEQUENCE</scope>
    <source>
        <strain evidence="8">SCP</strain>
        <tissue evidence="8">Leaves</tissue>
    </source>
</reference>
<keyword evidence="4" id="KW-0808">Transferase</keyword>
<organism evidence="8 9">
    <name type="scientific">Acorus gramineus</name>
    <name type="common">Dwarf sweet flag</name>
    <dbReference type="NCBI Taxonomy" id="55184"/>
    <lineage>
        <taxon>Eukaryota</taxon>
        <taxon>Viridiplantae</taxon>
        <taxon>Streptophyta</taxon>
        <taxon>Embryophyta</taxon>
        <taxon>Tracheophyta</taxon>
        <taxon>Spermatophyta</taxon>
        <taxon>Magnoliopsida</taxon>
        <taxon>Liliopsida</taxon>
        <taxon>Acoraceae</taxon>
        <taxon>Acorus</taxon>
    </lineage>
</organism>
<dbReference type="InterPro" id="IPR045210">
    <property type="entry name" value="RING-Ubox_PUB"/>
</dbReference>
<name>A0AAV9AJX8_ACOGR</name>
<evidence type="ECO:0000256" key="1">
    <source>
        <dbReference type="ARBA" id="ARBA00000900"/>
    </source>
</evidence>
<evidence type="ECO:0000313" key="8">
    <source>
        <dbReference type="EMBL" id="KAK1264675.1"/>
    </source>
</evidence>
<reference evidence="8" key="1">
    <citation type="journal article" date="2023" name="Nat. Commun.">
        <title>Diploid and tetraploid genomes of Acorus and the evolution of monocots.</title>
        <authorList>
            <person name="Ma L."/>
            <person name="Liu K.W."/>
            <person name="Li Z."/>
            <person name="Hsiao Y.Y."/>
            <person name="Qi Y."/>
            <person name="Fu T."/>
            <person name="Tang G.D."/>
            <person name="Zhang D."/>
            <person name="Sun W.H."/>
            <person name="Liu D.K."/>
            <person name="Li Y."/>
            <person name="Chen G.Z."/>
            <person name="Liu X.D."/>
            <person name="Liao X.Y."/>
            <person name="Jiang Y.T."/>
            <person name="Yu X."/>
            <person name="Hao Y."/>
            <person name="Huang J."/>
            <person name="Zhao X.W."/>
            <person name="Ke S."/>
            <person name="Chen Y.Y."/>
            <person name="Wu W.L."/>
            <person name="Hsu J.L."/>
            <person name="Lin Y.F."/>
            <person name="Huang M.D."/>
            <person name="Li C.Y."/>
            <person name="Huang L."/>
            <person name="Wang Z.W."/>
            <person name="Zhao X."/>
            <person name="Zhong W.Y."/>
            <person name="Peng D.H."/>
            <person name="Ahmad S."/>
            <person name="Lan S."/>
            <person name="Zhang J.S."/>
            <person name="Tsai W.C."/>
            <person name="Van de Peer Y."/>
            <person name="Liu Z.J."/>
        </authorList>
    </citation>
    <scope>NUCLEOTIDE SEQUENCE</scope>
    <source>
        <strain evidence="8">SCP</strain>
    </source>
</reference>
<feature type="repeat" description="ARM" evidence="6">
    <location>
        <begin position="364"/>
        <end position="406"/>
    </location>
</feature>
<evidence type="ECO:0000256" key="5">
    <source>
        <dbReference type="ARBA" id="ARBA00022786"/>
    </source>
</evidence>
<comment type="pathway">
    <text evidence="2">Protein modification; protein ubiquitination.</text>
</comment>
<dbReference type="InterPro" id="IPR013083">
    <property type="entry name" value="Znf_RING/FYVE/PHD"/>
</dbReference>
<dbReference type="InterPro" id="IPR058678">
    <property type="entry name" value="ARM_PUB"/>
</dbReference>
<feature type="domain" description="U-box" evidence="7">
    <location>
        <begin position="228"/>
        <end position="302"/>
    </location>
</feature>
<evidence type="ECO:0000256" key="4">
    <source>
        <dbReference type="ARBA" id="ARBA00022679"/>
    </source>
</evidence>
<dbReference type="PROSITE" id="PS50176">
    <property type="entry name" value="ARM_REPEAT"/>
    <property type="match status" value="1"/>
</dbReference>
<dbReference type="Gene3D" id="1.25.10.10">
    <property type="entry name" value="Leucine-rich Repeat Variant"/>
    <property type="match status" value="2"/>
</dbReference>
<evidence type="ECO:0000256" key="6">
    <source>
        <dbReference type="PROSITE-ProRule" id="PRU00259"/>
    </source>
</evidence>
<protein>
    <recommendedName>
        <fullName evidence="3">RING-type E3 ubiquitin transferase</fullName>
        <ecNumber evidence="3">2.3.2.27</ecNumber>
    </recommendedName>
</protein>
<dbReference type="InterPro" id="IPR016024">
    <property type="entry name" value="ARM-type_fold"/>
</dbReference>
<accession>A0AAV9AJX8</accession>
<dbReference type="PANTHER" id="PTHR23315:SF63">
    <property type="entry name" value="U-BOX DOMAIN-CONTAINING PROTEIN 16"/>
    <property type="match status" value="1"/>
</dbReference>